<reference evidence="2" key="1">
    <citation type="submission" date="2017-02" db="EMBL/GenBank/DDBJ databases">
        <authorList>
            <person name="Varghese N."/>
            <person name="Submissions S."/>
        </authorList>
    </citation>
    <scope>NUCLEOTIDE SEQUENCE [LARGE SCALE GENOMIC DNA]</scope>
    <source>
        <strain evidence="2">UM2</strain>
    </source>
</reference>
<dbReference type="EMBL" id="FUYM01000001">
    <property type="protein sequence ID" value="SKB30281.1"/>
    <property type="molecule type" value="Genomic_DNA"/>
</dbReference>
<keyword evidence="2" id="KW-1185">Reference proteome</keyword>
<accession>A0A1T5A5N8</accession>
<protein>
    <recommendedName>
        <fullName evidence="3">DUF4286 family protein</fullName>
    </recommendedName>
</protein>
<proteinExistence type="predicted"/>
<dbReference type="OrthoDB" id="3034735at2"/>
<organism evidence="1 2">
    <name type="scientific">Rhizorhabdus histidinilytica</name>
    <dbReference type="NCBI Taxonomy" id="439228"/>
    <lineage>
        <taxon>Bacteria</taxon>
        <taxon>Pseudomonadati</taxon>
        <taxon>Pseudomonadota</taxon>
        <taxon>Alphaproteobacteria</taxon>
        <taxon>Sphingomonadales</taxon>
        <taxon>Sphingomonadaceae</taxon>
        <taxon>Rhizorhabdus</taxon>
    </lineage>
</organism>
<evidence type="ECO:0000313" key="2">
    <source>
        <dbReference type="Proteomes" id="UP000189818"/>
    </source>
</evidence>
<gene>
    <name evidence="1" type="ORF">SAMN06295920_101614</name>
</gene>
<dbReference type="RefSeq" id="WP_079646535.1">
    <property type="nucleotide sequence ID" value="NZ_FUYM01000001.1"/>
</dbReference>
<dbReference type="STRING" id="439228.SAMN06295920_101614"/>
<dbReference type="Proteomes" id="UP000189818">
    <property type="component" value="Unassembled WGS sequence"/>
</dbReference>
<sequence>MTARYKLHVSSRALPGREEDYDRWYAETHVADMLALPGFLACDRYRQLDMEGRPTGVFVALYEVETDDPAALLQSVFAAVPTMRLTDAIDPDSAAFAFLQ</sequence>
<dbReference type="Gene3D" id="3.30.70.100">
    <property type="match status" value="1"/>
</dbReference>
<dbReference type="InterPro" id="IPR011008">
    <property type="entry name" value="Dimeric_a/b-barrel"/>
</dbReference>
<dbReference type="SUPFAM" id="SSF54909">
    <property type="entry name" value="Dimeric alpha+beta barrel"/>
    <property type="match status" value="1"/>
</dbReference>
<evidence type="ECO:0008006" key="3">
    <source>
        <dbReference type="Google" id="ProtNLM"/>
    </source>
</evidence>
<evidence type="ECO:0000313" key="1">
    <source>
        <dbReference type="EMBL" id="SKB30281.1"/>
    </source>
</evidence>
<dbReference type="AlphaFoldDB" id="A0A1T5A5N8"/>
<name>A0A1T5A5N8_9SPHN</name>